<evidence type="ECO:0000313" key="3">
    <source>
        <dbReference type="Proteomes" id="UP000028098"/>
    </source>
</evidence>
<organism evidence="2 3">
    <name type="scientific">Streptococcus oralis</name>
    <dbReference type="NCBI Taxonomy" id="1303"/>
    <lineage>
        <taxon>Bacteria</taxon>
        <taxon>Bacillati</taxon>
        <taxon>Bacillota</taxon>
        <taxon>Bacilli</taxon>
        <taxon>Lactobacillales</taxon>
        <taxon>Streptococcaceae</taxon>
        <taxon>Streptococcus</taxon>
    </lineage>
</organism>
<dbReference type="PATRIC" id="fig|1303.44.peg.1502"/>
<accession>A0A081R355</accession>
<evidence type="ECO:0000313" key="2">
    <source>
        <dbReference type="EMBL" id="KEQ49628.1"/>
    </source>
</evidence>
<proteinExistence type="predicted"/>
<gene>
    <name evidence="2" type="ORF">SK143_1570</name>
</gene>
<comment type="caution">
    <text evidence="2">The sequence shown here is derived from an EMBL/GenBank/DDBJ whole genome shotgun (WGS) entry which is preliminary data.</text>
</comment>
<name>A0A081R355_STROR</name>
<evidence type="ECO:0000256" key="1">
    <source>
        <dbReference type="SAM" id="Phobius"/>
    </source>
</evidence>
<feature type="transmembrane region" description="Helical" evidence="1">
    <location>
        <begin position="203"/>
        <end position="226"/>
    </location>
</feature>
<dbReference type="Proteomes" id="UP000028098">
    <property type="component" value="Unassembled WGS sequence"/>
</dbReference>
<dbReference type="AlphaFoldDB" id="A0A081R355"/>
<keyword evidence="1" id="KW-1133">Transmembrane helix</keyword>
<dbReference type="RefSeq" id="WP_042902896.1">
    <property type="nucleotide sequence ID" value="NZ_JPGB01000006.1"/>
</dbReference>
<reference evidence="2 3" key="1">
    <citation type="submission" date="2014-05" db="EMBL/GenBank/DDBJ databases">
        <authorList>
            <person name="Daugherty S.C."/>
            <person name="Tallon L.J."/>
            <person name="Sadzewicz L."/>
            <person name="Kilian M."/>
            <person name="Tettelin H."/>
        </authorList>
    </citation>
    <scope>NUCLEOTIDE SEQUENCE [LARGE SCALE GENOMIC DNA]</scope>
    <source>
        <strain evidence="2 3">SK143</strain>
    </source>
</reference>
<dbReference type="CDD" id="cd16427">
    <property type="entry name" value="TraM-like"/>
    <property type="match status" value="1"/>
</dbReference>
<keyword evidence="1" id="KW-0472">Membrane</keyword>
<dbReference type="Gene3D" id="3.10.450.540">
    <property type="match status" value="1"/>
</dbReference>
<dbReference type="EMBL" id="JPGB01000006">
    <property type="protein sequence ID" value="KEQ49628.1"/>
    <property type="molecule type" value="Genomic_DNA"/>
</dbReference>
<protein>
    <submittedName>
        <fullName evidence="2">Uncharacterized protein</fullName>
    </submittedName>
</protein>
<keyword evidence="1" id="KW-0812">Transmembrane</keyword>
<sequence length="357" mass="40639">MAFSLFNKGRCTITDDLFLEITWEDGRGPEDDRELLAIIDVLDHSLGYSQRISKNFPYLTFQQAELLFRELKQMYGQFQLKKVAIAHLEGKSVVTEGEVYASPFLITEDYENLLLPLIQSILTHSEFANYSYQEKREYFENQIYPVYKQSMGLSDSSLPLFPAEGEMAVLSQPNRPSHDLKAGGQITVAPPIAQKQSVSLKKIYLFLGGLGVLSVINIICVFFAFAQLSSQSEKVNFLYQEQKNTQLIISTKNEVDVFSRYFLPSYYSGKKENIVDFLSEGDAKFTKPKEGILQSVILEKLNYDSETQRYTVSYILSVKRGDKSSSVRLTFDVKASDSSKYGFVVETEPKESNYLKN</sequence>